<accession>A0A2P6M8F7</accession>
<proteinExistence type="predicted"/>
<reference evidence="4 5" key="1">
    <citation type="submission" date="2018-03" db="EMBL/GenBank/DDBJ databases">
        <title>Arenimonas caeni sp. nov., isolated from activated sludge.</title>
        <authorList>
            <person name="Liu H."/>
        </authorList>
    </citation>
    <scope>NUCLEOTIDE SEQUENCE [LARGE SCALE GENOMIC DNA]</scope>
    <source>
        <strain evidence="5">z29</strain>
    </source>
</reference>
<evidence type="ECO:0000259" key="3">
    <source>
        <dbReference type="PROSITE" id="PS50893"/>
    </source>
</evidence>
<dbReference type="Pfam" id="PF00005">
    <property type="entry name" value="ABC_tran"/>
    <property type="match status" value="1"/>
</dbReference>
<evidence type="ECO:0000313" key="5">
    <source>
        <dbReference type="Proteomes" id="UP000241736"/>
    </source>
</evidence>
<dbReference type="Proteomes" id="UP000241736">
    <property type="component" value="Unassembled WGS sequence"/>
</dbReference>
<name>A0A2P6M8F7_9GAMM</name>
<dbReference type="AlphaFoldDB" id="A0A2P6M8F7"/>
<dbReference type="RefSeq" id="WP_106990576.1">
    <property type="nucleotide sequence ID" value="NZ_KZ679090.1"/>
</dbReference>
<evidence type="ECO:0000256" key="1">
    <source>
        <dbReference type="ARBA" id="ARBA00022741"/>
    </source>
</evidence>
<dbReference type="EMBL" id="PVLF01000012">
    <property type="protein sequence ID" value="PRH82273.1"/>
    <property type="molecule type" value="Genomic_DNA"/>
</dbReference>
<keyword evidence="5" id="KW-1185">Reference proteome</keyword>
<evidence type="ECO:0000256" key="2">
    <source>
        <dbReference type="ARBA" id="ARBA00022840"/>
    </source>
</evidence>
<dbReference type="InterPro" id="IPR003593">
    <property type="entry name" value="AAA+_ATPase"/>
</dbReference>
<dbReference type="SMART" id="SM00382">
    <property type="entry name" value="AAA"/>
    <property type="match status" value="1"/>
</dbReference>
<feature type="domain" description="ABC transporter" evidence="3">
    <location>
        <begin position="2"/>
        <end position="226"/>
    </location>
</feature>
<dbReference type="Gene3D" id="3.40.50.300">
    <property type="entry name" value="P-loop containing nucleotide triphosphate hydrolases"/>
    <property type="match status" value="1"/>
</dbReference>
<dbReference type="SUPFAM" id="SSF52540">
    <property type="entry name" value="P-loop containing nucleoside triphosphate hydrolases"/>
    <property type="match status" value="1"/>
</dbReference>
<keyword evidence="1" id="KW-0547">Nucleotide-binding</keyword>
<dbReference type="GO" id="GO:0016887">
    <property type="term" value="F:ATP hydrolysis activity"/>
    <property type="evidence" value="ECO:0007669"/>
    <property type="project" value="InterPro"/>
</dbReference>
<dbReference type="PANTHER" id="PTHR43158">
    <property type="entry name" value="SKFA PEPTIDE EXPORT ATP-BINDING PROTEIN SKFE"/>
    <property type="match status" value="1"/>
</dbReference>
<evidence type="ECO:0000313" key="4">
    <source>
        <dbReference type="EMBL" id="PRH82273.1"/>
    </source>
</evidence>
<keyword evidence="2" id="KW-0067">ATP-binding</keyword>
<dbReference type="PANTHER" id="PTHR43158:SF2">
    <property type="entry name" value="SKFA PEPTIDE EXPORT ATP-BINDING PROTEIN SKFE"/>
    <property type="match status" value="1"/>
</dbReference>
<protein>
    <submittedName>
        <fullName evidence="4">ABC transporter</fullName>
    </submittedName>
</protein>
<gene>
    <name evidence="4" type="ORF">C6N40_08460</name>
</gene>
<dbReference type="InterPro" id="IPR027417">
    <property type="entry name" value="P-loop_NTPase"/>
</dbReference>
<organism evidence="4 5">
    <name type="scientific">Arenimonas caeni</name>
    <dbReference type="NCBI Taxonomy" id="2058085"/>
    <lineage>
        <taxon>Bacteria</taxon>
        <taxon>Pseudomonadati</taxon>
        <taxon>Pseudomonadota</taxon>
        <taxon>Gammaproteobacteria</taxon>
        <taxon>Lysobacterales</taxon>
        <taxon>Lysobacteraceae</taxon>
        <taxon>Arenimonas</taxon>
    </lineage>
</organism>
<comment type="caution">
    <text evidence="4">The sequence shown here is derived from an EMBL/GenBank/DDBJ whole genome shotgun (WGS) entry which is preliminary data.</text>
</comment>
<dbReference type="GO" id="GO:0005524">
    <property type="term" value="F:ATP binding"/>
    <property type="evidence" value="ECO:0007669"/>
    <property type="project" value="UniProtKB-KW"/>
</dbReference>
<dbReference type="PROSITE" id="PS50893">
    <property type="entry name" value="ABC_TRANSPORTER_2"/>
    <property type="match status" value="1"/>
</dbReference>
<dbReference type="OrthoDB" id="9781337at2"/>
<sequence length="286" mass="31765">MIHIEGLSFGYRKTRLYDGFQLRLDQPGVYGLFGRNGSGKSTLLKLLAGLLFPQAGRVSVQGHEPRHRDPRLLAQVMLVPEEFHLPDLSPEALRRTHAAFYPRFSREAFGEYLDVFELERDRRFGEMSLGQKKKAVMAFALASFTPVLLLDEPTNGLDIVGRDQFKAIIARPEHRERIVVISTHQAHDLERILGHVLFVDAAKLALSAPMPALARALSMGVADDDAALAGVEGLIYHEQMGTQRPYVARNRGDAPGSVHLELLYKALSLNKAGVLDAMRQAEVAHV</sequence>
<dbReference type="InterPro" id="IPR003439">
    <property type="entry name" value="ABC_transporter-like_ATP-bd"/>
</dbReference>